<organism evidence="1 2">
    <name type="scientific">Pseudomonas arsenicoxydans</name>
    <dbReference type="NCBI Taxonomy" id="702115"/>
    <lineage>
        <taxon>Bacteria</taxon>
        <taxon>Pseudomonadati</taxon>
        <taxon>Pseudomonadota</taxon>
        <taxon>Gammaproteobacteria</taxon>
        <taxon>Pseudomonadales</taxon>
        <taxon>Pseudomonadaceae</taxon>
        <taxon>Pseudomonas</taxon>
    </lineage>
</organism>
<dbReference type="RefSeq" id="WP_140667687.1">
    <property type="nucleotide sequence ID" value="NZ_RCZE01000005.1"/>
</dbReference>
<evidence type="ECO:0000313" key="2">
    <source>
        <dbReference type="Proteomes" id="UP000317933"/>
    </source>
</evidence>
<sequence>MSFVIVEKNQSSVPSEADLKKAMVESGGTPGEVTGTNASRKMTYTGLVNHTVFENKLIDIAKGKRNSWAYSWADATVSAAAH</sequence>
<evidence type="ECO:0000313" key="1">
    <source>
        <dbReference type="EMBL" id="TPG78257.1"/>
    </source>
</evidence>
<gene>
    <name evidence="1" type="ORF">EAH78_11765</name>
</gene>
<comment type="caution">
    <text evidence="1">The sequence shown here is derived from an EMBL/GenBank/DDBJ whole genome shotgun (WGS) entry which is preliminary data.</text>
</comment>
<protein>
    <submittedName>
        <fullName evidence="1">Uncharacterized protein</fullName>
    </submittedName>
</protein>
<reference evidence="1 2" key="1">
    <citation type="journal article" date="2019" name="Environ. Microbiol.">
        <title>Species interactions and distinct microbial communities in high Arctic permafrost affected cryosols are associated with the CH4 and CO2 gas fluxes.</title>
        <authorList>
            <person name="Altshuler I."/>
            <person name="Hamel J."/>
            <person name="Turney S."/>
            <person name="Magnuson E."/>
            <person name="Levesque R."/>
            <person name="Greer C."/>
            <person name="Whyte L.G."/>
        </authorList>
    </citation>
    <scope>NUCLEOTIDE SEQUENCE [LARGE SCALE GENOMIC DNA]</scope>
    <source>
        <strain evidence="1 2">E3</strain>
    </source>
</reference>
<dbReference type="Proteomes" id="UP000317933">
    <property type="component" value="Unassembled WGS sequence"/>
</dbReference>
<dbReference type="AlphaFoldDB" id="A0A502HU49"/>
<name>A0A502HU49_9PSED</name>
<accession>A0A502HU49</accession>
<dbReference type="EMBL" id="RCZE01000005">
    <property type="protein sequence ID" value="TPG78257.1"/>
    <property type="molecule type" value="Genomic_DNA"/>
</dbReference>
<proteinExistence type="predicted"/>